<dbReference type="GO" id="GO:0000724">
    <property type="term" value="P:double-strand break repair via homologous recombination"/>
    <property type="evidence" value="ECO:0007669"/>
    <property type="project" value="TreeGrafter"/>
</dbReference>
<evidence type="ECO:0000313" key="7">
    <source>
        <dbReference type="Proteomes" id="UP000054018"/>
    </source>
</evidence>
<feature type="repeat" description="WD" evidence="4">
    <location>
        <begin position="223"/>
        <end position="264"/>
    </location>
</feature>
<feature type="compositionally biased region" description="Acidic residues" evidence="5">
    <location>
        <begin position="63"/>
        <end position="75"/>
    </location>
</feature>
<feature type="region of interest" description="Disordered" evidence="5">
    <location>
        <begin position="63"/>
        <end position="83"/>
    </location>
</feature>
<feature type="compositionally biased region" description="Low complexity" evidence="5">
    <location>
        <begin position="752"/>
        <end position="767"/>
    </location>
</feature>
<dbReference type="PRINTS" id="PR00320">
    <property type="entry name" value="GPROTEINBRPT"/>
</dbReference>
<dbReference type="PANTHER" id="PTHR19862">
    <property type="entry name" value="WD REPEAT-CONTAINING PROTEIN 48"/>
    <property type="match status" value="1"/>
</dbReference>
<dbReference type="SMART" id="SM00320">
    <property type="entry name" value="WD40"/>
    <property type="match status" value="7"/>
</dbReference>
<evidence type="ECO:0000256" key="2">
    <source>
        <dbReference type="ARBA" id="ARBA00022574"/>
    </source>
</evidence>
<dbReference type="InterPro" id="IPR001680">
    <property type="entry name" value="WD40_rpt"/>
</dbReference>
<dbReference type="STRING" id="765257.A0A0D0AGH2"/>
<feature type="region of interest" description="Disordered" evidence="5">
    <location>
        <begin position="728"/>
        <end position="767"/>
    </location>
</feature>
<feature type="repeat" description="WD" evidence="4">
    <location>
        <begin position="128"/>
        <end position="160"/>
    </location>
</feature>
<gene>
    <name evidence="6" type="ORF">PISMIDRAFT_5698</name>
</gene>
<dbReference type="OrthoDB" id="2421129at2759"/>
<organism evidence="6 7">
    <name type="scientific">Pisolithus microcarpus 441</name>
    <dbReference type="NCBI Taxonomy" id="765257"/>
    <lineage>
        <taxon>Eukaryota</taxon>
        <taxon>Fungi</taxon>
        <taxon>Dikarya</taxon>
        <taxon>Basidiomycota</taxon>
        <taxon>Agaricomycotina</taxon>
        <taxon>Agaricomycetes</taxon>
        <taxon>Agaricomycetidae</taxon>
        <taxon>Boletales</taxon>
        <taxon>Sclerodermatineae</taxon>
        <taxon>Pisolithaceae</taxon>
        <taxon>Pisolithus</taxon>
    </lineage>
</organism>
<evidence type="ECO:0000313" key="6">
    <source>
        <dbReference type="EMBL" id="KIK31173.1"/>
    </source>
</evidence>
<evidence type="ECO:0008006" key="8">
    <source>
        <dbReference type="Google" id="ProtNLM"/>
    </source>
</evidence>
<feature type="repeat" description="WD" evidence="4">
    <location>
        <begin position="172"/>
        <end position="213"/>
    </location>
</feature>
<dbReference type="Pfam" id="PF11816">
    <property type="entry name" value="DUF3337"/>
    <property type="match status" value="1"/>
</dbReference>
<sequence length="1183" mass="129976">MALALDSTTQLEQRAAPEGILYTGGRDGQVISWDLGLSFRRRRSQPHRHPNRWERLTSMDDETWDDNAEEEEEEERRDGDILGDVKESGARRWKDKNNKGGELPYEHQWELDVDAHEFPSRPQFRQCVQLHTDWINDVLLCNYNQTVISASSDGTVKSWNPHAGTPTEPSTIGFHADYVRCLALSRERNWVASGSFDRTIKLWDLTRTSSIPEPLLTLNPPDLAASKASVYSLAVDPCGHIVASGSPERVVRMWDPRAGKRIGKLVGHTDNIRAILISEDGRYLLTGSADSSIKLWSLASQHCLHTFTYHTDSVWALHSSHPSLEVFYSGDKSGIVCKVDVEDCGDVSDGVCIVLSRESCGESSEGVNKIVTADDGLLWTACGSSSVSRWKLPRRVHGRPVEDSGKLAADPLSTAGRRKRVSLGTDSVWLRSSPSHHLGRKDEVSSYPGVPWTALVQLTSPNGPYSSSFLTKARDAEVATLYSAASIVSVPGGPSVFGTTFQQPSAIPPSGMLRSMKSFASMSITDHDLSHDIRALHEIPELAPDAEPYNVAPDSVIPGSRGLVRAILLNDRMHSLTVDTKGEVAVWDIIRGICRGKYTREDVRAASWCGSTNGSARSKGSGSALREKDRSPREALEVVRERIEGEAVISSWSYVDTKAGILTVHINDRCFEAEIYADEAGFEPNHSSDEQRINIGKWVLRNLFLGFIREEQRIRRRREGNVSDSNVVAYTNPYRDPAPTHVDIHRDASSPTGRNSSSEVSSRSSSRTAISTVVFTSPYAAPAIIPSVPTITRALPLLPSMIPLAASNTSQSQVPMAQTHALPSDRTPVPIQTHGLDAPPLYSATRDSDYFTFRSQHPSGANVATAAGELPGSSGPSSPTRVGPDSPTSATPSTPNMGGFMGLFKNFGKVPGRKSITEITPGSPVAGSTGSGKDIPSYSEEHGIKLAKTPAQLLLSNPLSPPSSSEVPTLTLPPNMTVMISDEYYPGWRTVYRASVSNMSDTYTLEEMLPLWLLEYLLMNQAPSPTNVKLSFVLLPWPNPEPGGEQLPELLNTYVFGLISGGLAEYIPINDWNSAQSKLTASKFLRVRKLTHHVQEKLEKLSGQPGSPALSLSHLELTTPNRQHRARAEEVYEILCNDSVLPLDMTLGAVRHYFWRQSSELVMHYRLRKRQSIYSDTIVSVHH</sequence>
<name>A0A0D0AGH2_9AGAM</name>
<dbReference type="Gene3D" id="2.130.10.10">
    <property type="entry name" value="YVTN repeat-like/Quinoprotein amine dehydrogenase"/>
    <property type="match status" value="2"/>
</dbReference>
<evidence type="ECO:0000256" key="1">
    <source>
        <dbReference type="ARBA" id="ARBA00006917"/>
    </source>
</evidence>
<dbReference type="CDD" id="cd00200">
    <property type="entry name" value="WD40"/>
    <property type="match status" value="1"/>
</dbReference>
<dbReference type="EMBL" id="KN833685">
    <property type="protein sequence ID" value="KIK31173.1"/>
    <property type="molecule type" value="Genomic_DNA"/>
</dbReference>
<dbReference type="GO" id="GO:0043130">
    <property type="term" value="F:ubiquitin binding"/>
    <property type="evidence" value="ECO:0007669"/>
    <property type="project" value="TreeGrafter"/>
</dbReference>
<reference evidence="7" key="2">
    <citation type="submission" date="2015-01" db="EMBL/GenBank/DDBJ databases">
        <title>Evolutionary Origins and Diversification of the Mycorrhizal Mutualists.</title>
        <authorList>
            <consortium name="DOE Joint Genome Institute"/>
            <consortium name="Mycorrhizal Genomics Consortium"/>
            <person name="Kohler A."/>
            <person name="Kuo A."/>
            <person name="Nagy L.G."/>
            <person name="Floudas D."/>
            <person name="Copeland A."/>
            <person name="Barry K.W."/>
            <person name="Cichocki N."/>
            <person name="Veneault-Fourrey C."/>
            <person name="LaButti K."/>
            <person name="Lindquist E.A."/>
            <person name="Lipzen A."/>
            <person name="Lundell T."/>
            <person name="Morin E."/>
            <person name="Murat C."/>
            <person name="Riley R."/>
            <person name="Ohm R."/>
            <person name="Sun H."/>
            <person name="Tunlid A."/>
            <person name="Henrissat B."/>
            <person name="Grigoriev I.V."/>
            <person name="Hibbett D.S."/>
            <person name="Martin F."/>
        </authorList>
    </citation>
    <scope>NUCLEOTIDE SEQUENCE [LARGE SCALE GENOMIC DNA]</scope>
    <source>
        <strain evidence="7">441</strain>
    </source>
</reference>
<reference evidence="6 7" key="1">
    <citation type="submission" date="2014-04" db="EMBL/GenBank/DDBJ databases">
        <authorList>
            <consortium name="DOE Joint Genome Institute"/>
            <person name="Kuo A."/>
            <person name="Kohler A."/>
            <person name="Costa M.D."/>
            <person name="Nagy L.G."/>
            <person name="Floudas D."/>
            <person name="Copeland A."/>
            <person name="Barry K.W."/>
            <person name="Cichocki N."/>
            <person name="Veneault-Fourrey C."/>
            <person name="LaButti K."/>
            <person name="Lindquist E.A."/>
            <person name="Lipzen A."/>
            <person name="Lundell T."/>
            <person name="Morin E."/>
            <person name="Murat C."/>
            <person name="Sun H."/>
            <person name="Tunlid A."/>
            <person name="Henrissat B."/>
            <person name="Grigoriev I.V."/>
            <person name="Hibbett D.S."/>
            <person name="Martin F."/>
            <person name="Nordberg H.P."/>
            <person name="Cantor M.N."/>
            <person name="Hua S.X."/>
        </authorList>
    </citation>
    <scope>NUCLEOTIDE SEQUENCE [LARGE SCALE GENOMIC DNA]</scope>
    <source>
        <strain evidence="6 7">441</strain>
    </source>
</reference>
<evidence type="ECO:0000256" key="4">
    <source>
        <dbReference type="PROSITE-ProRule" id="PRU00221"/>
    </source>
</evidence>
<dbReference type="SUPFAM" id="SSF50978">
    <property type="entry name" value="WD40 repeat-like"/>
    <property type="match status" value="1"/>
</dbReference>
<dbReference type="InterPro" id="IPR015943">
    <property type="entry name" value="WD40/YVTN_repeat-like_dom_sf"/>
</dbReference>
<dbReference type="PANTHER" id="PTHR19862:SF14">
    <property type="entry name" value="WD REPEAT-CONTAINING PROTEIN 48"/>
    <property type="match status" value="1"/>
</dbReference>
<feature type="compositionally biased region" description="Low complexity" evidence="5">
    <location>
        <begin position="868"/>
        <end position="895"/>
    </location>
</feature>
<dbReference type="PROSITE" id="PS00678">
    <property type="entry name" value="WD_REPEATS_1"/>
    <property type="match status" value="1"/>
</dbReference>
<dbReference type="Proteomes" id="UP000054018">
    <property type="component" value="Unassembled WGS sequence"/>
</dbReference>
<dbReference type="Pfam" id="PF00400">
    <property type="entry name" value="WD40"/>
    <property type="match status" value="4"/>
</dbReference>
<dbReference type="InterPro" id="IPR020472">
    <property type="entry name" value="WD40_PAC1"/>
</dbReference>
<dbReference type="PROSITE" id="PS50082">
    <property type="entry name" value="WD_REPEATS_2"/>
    <property type="match status" value="4"/>
</dbReference>
<protein>
    <recommendedName>
        <fullName evidence="8">WD repeat-containing protein 48</fullName>
    </recommendedName>
</protein>
<feature type="compositionally biased region" description="Polar residues" evidence="5">
    <location>
        <begin position="610"/>
        <end position="621"/>
    </location>
</feature>
<dbReference type="InterPro" id="IPR036322">
    <property type="entry name" value="WD40_repeat_dom_sf"/>
</dbReference>
<dbReference type="HOGENOM" id="CLU_002197_1_0_1"/>
<proteinExistence type="inferred from homology"/>
<keyword evidence="2 4" id="KW-0853">WD repeat</keyword>
<dbReference type="AlphaFoldDB" id="A0A0D0AGH2"/>
<accession>A0A0D0AGH2</accession>
<keyword evidence="3" id="KW-0677">Repeat</keyword>
<dbReference type="PROSITE" id="PS50294">
    <property type="entry name" value="WD_REPEATS_REGION"/>
    <property type="match status" value="3"/>
</dbReference>
<feature type="region of interest" description="Disordered" evidence="5">
    <location>
        <begin position="610"/>
        <end position="631"/>
    </location>
</feature>
<dbReference type="InterPro" id="IPR021772">
    <property type="entry name" value="WDR48/Bun107"/>
</dbReference>
<feature type="region of interest" description="Disordered" evidence="5">
    <location>
        <begin position="862"/>
        <end position="938"/>
    </location>
</feature>
<feature type="region of interest" description="Disordered" evidence="5">
    <location>
        <begin position="809"/>
        <end position="842"/>
    </location>
</feature>
<evidence type="ECO:0000256" key="3">
    <source>
        <dbReference type="ARBA" id="ARBA00022737"/>
    </source>
</evidence>
<dbReference type="InterPro" id="IPR051246">
    <property type="entry name" value="WDR48"/>
</dbReference>
<evidence type="ECO:0000256" key="5">
    <source>
        <dbReference type="SAM" id="MobiDB-lite"/>
    </source>
</evidence>
<feature type="repeat" description="WD" evidence="4">
    <location>
        <begin position="265"/>
        <end position="306"/>
    </location>
</feature>
<keyword evidence="7" id="KW-1185">Reference proteome</keyword>
<dbReference type="InterPro" id="IPR019775">
    <property type="entry name" value="WD40_repeat_CS"/>
</dbReference>
<comment type="similarity">
    <text evidence="1">Belongs to the WD repeat WDR48 family.</text>
</comment>